<evidence type="ECO:0000256" key="5">
    <source>
        <dbReference type="ARBA" id="ARBA00013198"/>
    </source>
</evidence>
<evidence type="ECO:0000256" key="7">
    <source>
        <dbReference type="RuleBase" id="RU365095"/>
    </source>
</evidence>
<evidence type="ECO:0000256" key="1">
    <source>
        <dbReference type="ARBA" id="ARBA00000832"/>
    </source>
</evidence>
<evidence type="ECO:0000256" key="6">
    <source>
        <dbReference type="ARBA" id="ARBA00020337"/>
    </source>
</evidence>
<dbReference type="NCBIfam" id="TIGR01198">
    <property type="entry name" value="pgl"/>
    <property type="match status" value="1"/>
</dbReference>
<name>A0A545TGM2_9PROT</name>
<dbReference type="PANTHER" id="PTHR11054:SF0">
    <property type="entry name" value="6-PHOSPHOGLUCONOLACTONASE"/>
    <property type="match status" value="1"/>
</dbReference>
<dbReference type="InterPro" id="IPR005900">
    <property type="entry name" value="6-phosphogluconolactonase_DevB"/>
</dbReference>
<accession>A0A545TGM2</accession>
<dbReference type="GO" id="GO:0017057">
    <property type="term" value="F:6-phosphogluconolactonase activity"/>
    <property type="evidence" value="ECO:0007669"/>
    <property type="project" value="UniProtKB-UniRule"/>
</dbReference>
<feature type="domain" description="Glucosamine/galactosamine-6-phosphate isomerase" evidence="8">
    <location>
        <begin position="12"/>
        <end position="222"/>
    </location>
</feature>
<evidence type="ECO:0000313" key="9">
    <source>
        <dbReference type="EMBL" id="TQV76382.1"/>
    </source>
</evidence>
<sequence>MTEIQNHVFENGAQLADTLANYVTEAINAGIAERGRASLVLSGGSTPARLFQQLATRPIAWADVTVTLTDERWVDETSEDSNAAMLRRELLTGEAAAAKFISLKTEHATPGEGETACAERLAALPVPYDLVVLGMGTDGHTASLFPGDANLGPALDPDTAQPCIAANPPGAAQARMTLTLPSLLSCRRLVLLISGAEKRAVLEKALEDGPVEDMPVRALLRQDAVPVDVFWAP</sequence>
<dbReference type="GO" id="GO:0005975">
    <property type="term" value="P:carbohydrate metabolic process"/>
    <property type="evidence" value="ECO:0007669"/>
    <property type="project" value="UniProtKB-UniRule"/>
</dbReference>
<comment type="function">
    <text evidence="2 7">Hydrolysis of 6-phosphogluconolactone to 6-phosphogluconate.</text>
</comment>
<evidence type="ECO:0000256" key="3">
    <source>
        <dbReference type="ARBA" id="ARBA00004961"/>
    </source>
</evidence>
<comment type="caution">
    <text evidence="9">The sequence shown here is derived from an EMBL/GenBank/DDBJ whole genome shotgun (WGS) entry which is preliminary data.</text>
</comment>
<dbReference type="InterPro" id="IPR039104">
    <property type="entry name" value="6PGL"/>
</dbReference>
<proteinExistence type="inferred from homology"/>
<evidence type="ECO:0000256" key="2">
    <source>
        <dbReference type="ARBA" id="ARBA00002681"/>
    </source>
</evidence>
<dbReference type="AlphaFoldDB" id="A0A545TGM2"/>
<reference evidence="9 10" key="1">
    <citation type="submission" date="2019-06" db="EMBL/GenBank/DDBJ databases">
        <title>Whole genome sequence for Rhodospirillaceae sp. R148.</title>
        <authorList>
            <person name="Wang G."/>
        </authorList>
    </citation>
    <scope>NUCLEOTIDE SEQUENCE [LARGE SCALE GENOMIC DNA]</scope>
    <source>
        <strain evidence="9 10">R148</strain>
    </source>
</reference>
<dbReference type="PANTHER" id="PTHR11054">
    <property type="entry name" value="6-PHOSPHOGLUCONOLACTONASE"/>
    <property type="match status" value="1"/>
</dbReference>
<comment type="pathway">
    <text evidence="3 7">Carbohydrate degradation; pentose phosphate pathway; D-ribulose 5-phosphate from D-glucose 6-phosphate (oxidative stage): step 2/3.</text>
</comment>
<protein>
    <recommendedName>
        <fullName evidence="6 7">6-phosphogluconolactonase</fullName>
        <shortName evidence="7">6PGL</shortName>
        <ecNumber evidence="5 7">3.1.1.31</ecNumber>
    </recommendedName>
</protein>
<comment type="catalytic activity">
    <reaction evidence="1 7">
        <text>6-phospho-D-glucono-1,5-lactone + H2O = 6-phospho-D-gluconate + H(+)</text>
        <dbReference type="Rhea" id="RHEA:12556"/>
        <dbReference type="ChEBI" id="CHEBI:15377"/>
        <dbReference type="ChEBI" id="CHEBI:15378"/>
        <dbReference type="ChEBI" id="CHEBI:57955"/>
        <dbReference type="ChEBI" id="CHEBI:58759"/>
        <dbReference type="EC" id="3.1.1.31"/>
    </reaction>
</comment>
<dbReference type="InterPro" id="IPR037171">
    <property type="entry name" value="NagB/RpiA_transferase-like"/>
</dbReference>
<dbReference type="SUPFAM" id="SSF100950">
    <property type="entry name" value="NagB/RpiA/CoA transferase-like"/>
    <property type="match status" value="1"/>
</dbReference>
<dbReference type="Proteomes" id="UP000315252">
    <property type="component" value="Unassembled WGS sequence"/>
</dbReference>
<dbReference type="CDD" id="cd01400">
    <property type="entry name" value="6PGL"/>
    <property type="match status" value="1"/>
</dbReference>
<evidence type="ECO:0000256" key="4">
    <source>
        <dbReference type="ARBA" id="ARBA00010662"/>
    </source>
</evidence>
<dbReference type="GO" id="GO:0006098">
    <property type="term" value="P:pentose-phosphate shunt"/>
    <property type="evidence" value="ECO:0007669"/>
    <property type="project" value="UniProtKB-UniPathway"/>
</dbReference>
<dbReference type="Pfam" id="PF01182">
    <property type="entry name" value="Glucosamine_iso"/>
    <property type="match status" value="1"/>
</dbReference>
<dbReference type="EC" id="3.1.1.31" evidence="5 7"/>
<keyword evidence="7 9" id="KW-0378">Hydrolase</keyword>
<dbReference type="UniPathway" id="UPA00115">
    <property type="reaction ID" value="UER00409"/>
</dbReference>
<dbReference type="InterPro" id="IPR006148">
    <property type="entry name" value="Glc/Gal-6P_isomerase"/>
</dbReference>
<dbReference type="Gene3D" id="3.40.50.1360">
    <property type="match status" value="1"/>
</dbReference>
<dbReference type="EMBL" id="VHSH01000008">
    <property type="protein sequence ID" value="TQV76382.1"/>
    <property type="molecule type" value="Genomic_DNA"/>
</dbReference>
<dbReference type="OrthoDB" id="9810967at2"/>
<keyword evidence="10" id="KW-1185">Reference proteome</keyword>
<evidence type="ECO:0000259" key="8">
    <source>
        <dbReference type="Pfam" id="PF01182"/>
    </source>
</evidence>
<organism evidence="9 10">
    <name type="scientific">Denitrobaculum tricleocarpae</name>
    <dbReference type="NCBI Taxonomy" id="2591009"/>
    <lineage>
        <taxon>Bacteria</taxon>
        <taxon>Pseudomonadati</taxon>
        <taxon>Pseudomonadota</taxon>
        <taxon>Alphaproteobacteria</taxon>
        <taxon>Rhodospirillales</taxon>
        <taxon>Rhodospirillaceae</taxon>
        <taxon>Denitrobaculum</taxon>
    </lineage>
</organism>
<comment type="similarity">
    <text evidence="4 7">Belongs to the glucosamine/galactosamine-6-phosphate isomerase family. 6-phosphogluconolactonase subfamily.</text>
</comment>
<evidence type="ECO:0000313" key="10">
    <source>
        <dbReference type="Proteomes" id="UP000315252"/>
    </source>
</evidence>
<gene>
    <name evidence="7 9" type="primary">pgl</name>
    <name evidence="9" type="ORF">FKG95_22025</name>
</gene>